<accession>A0A381RHX0</accession>
<evidence type="ECO:0000256" key="1">
    <source>
        <dbReference type="SAM" id="MobiDB-lite"/>
    </source>
</evidence>
<reference evidence="2" key="1">
    <citation type="submission" date="2018-05" db="EMBL/GenBank/DDBJ databases">
        <authorList>
            <person name="Lanie J.A."/>
            <person name="Ng W.-L."/>
            <person name="Kazmierczak K.M."/>
            <person name="Andrzejewski T.M."/>
            <person name="Davidsen T.M."/>
            <person name="Wayne K.J."/>
            <person name="Tettelin H."/>
            <person name="Glass J.I."/>
            <person name="Rusch D."/>
            <person name="Podicherti R."/>
            <person name="Tsui H.-C.T."/>
            <person name="Winkler M.E."/>
        </authorList>
    </citation>
    <scope>NUCLEOTIDE SEQUENCE</scope>
</reference>
<evidence type="ECO:0000313" key="2">
    <source>
        <dbReference type="EMBL" id="SUZ89477.1"/>
    </source>
</evidence>
<dbReference type="AlphaFoldDB" id="A0A381RHX0"/>
<gene>
    <name evidence="2" type="ORF">METZ01_LOCUS42331</name>
</gene>
<sequence length="104" mass="11497">MRPVSVEWRGLDLNSRPSVPQTKTGREALGSRRIISVEEVECTALENDWDAPPNPLMHPPCLCPKCKVDPLDVEVEPGRLRASGMRQRPQVEALELGSEGQGLL</sequence>
<dbReference type="EMBL" id="UINC01001816">
    <property type="protein sequence ID" value="SUZ89477.1"/>
    <property type="molecule type" value="Genomic_DNA"/>
</dbReference>
<proteinExistence type="predicted"/>
<organism evidence="2">
    <name type="scientific">marine metagenome</name>
    <dbReference type="NCBI Taxonomy" id="408172"/>
    <lineage>
        <taxon>unclassified sequences</taxon>
        <taxon>metagenomes</taxon>
        <taxon>ecological metagenomes</taxon>
    </lineage>
</organism>
<feature type="region of interest" description="Disordered" evidence="1">
    <location>
        <begin position="80"/>
        <end position="104"/>
    </location>
</feature>
<protein>
    <submittedName>
        <fullName evidence="2">Uncharacterized protein</fullName>
    </submittedName>
</protein>
<name>A0A381RHX0_9ZZZZ</name>